<sequence>MRGTLAIVASFILLLSMAPCSDDIAVLAGAEVDTELAQTPVDDHQQNEDDECSPFCSCACCKVPIWQSLFLVDQALPEFPSKNGVIKSLLPKRLSIDVWHPPKA</sequence>
<feature type="signal peptide" evidence="1">
    <location>
        <begin position="1"/>
        <end position="21"/>
    </location>
</feature>
<gene>
    <name evidence="2" type="ORF">SAMN05216290_0084</name>
</gene>
<proteinExistence type="predicted"/>
<accession>A0A1I0M6K8</accession>
<dbReference type="RefSeq" id="WP_090256401.1">
    <property type="nucleotide sequence ID" value="NZ_FOIR01000001.1"/>
</dbReference>
<dbReference type="Pfam" id="PF20365">
    <property type="entry name" value="DUF6660"/>
    <property type="match status" value="1"/>
</dbReference>
<evidence type="ECO:0000256" key="1">
    <source>
        <dbReference type="SAM" id="SignalP"/>
    </source>
</evidence>
<name>A0A1I0M6K8_9BACT</name>
<dbReference type="AlphaFoldDB" id="A0A1I0M6K8"/>
<evidence type="ECO:0008006" key="4">
    <source>
        <dbReference type="Google" id="ProtNLM"/>
    </source>
</evidence>
<dbReference type="OrthoDB" id="997115at2"/>
<dbReference type="InterPro" id="IPR046601">
    <property type="entry name" value="DUF6660"/>
</dbReference>
<evidence type="ECO:0000313" key="2">
    <source>
        <dbReference type="EMBL" id="SEV83584.1"/>
    </source>
</evidence>
<keyword evidence="3" id="KW-1185">Reference proteome</keyword>
<reference evidence="3" key="1">
    <citation type="submission" date="2016-10" db="EMBL/GenBank/DDBJ databases">
        <authorList>
            <person name="Varghese N."/>
            <person name="Submissions S."/>
        </authorList>
    </citation>
    <scope>NUCLEOTIDE SEQUENCE [LARGE SCALE GENOMIC DNA]</scope>
    <source>
        <strain evidence="3">CGMCC 1.12402</strain>
    </source>
</reference>
<dbReference type="EMBL" id="FOIR01000001">
    <property type="protein sequence ID" value="SEV83584.1"/>
    <property type="molecule type" value="Genomic_DNA"/>
</dbReference>
<dbReference type="STRING" id="1267423.SAMN05216290_0084"/>
<protein>
    <recommendedName>
        <fullName evidence="4">Secreted protein</fullName>
    </recommendedName>
</protein>
<dbReference type="Proteomes" id="UP000199437">
    <property type="component" value="Unassembled WGS sequence"/>
</dbReference>
<feature type="chain" id="PRO_5011669526" description="Secreted protein" evidence="1">
    <location>
        <begin position="22"/>
        <end position="104"/>
    </location>
</feature>
<dbReference type="GeneID" id="99984848"/>
<evidence type="ECO:0000313" key="3">
    <source>
        <dbReference type="Proteomes" id="UP000199437"/>
    </source>
</evidence>
<organism evidence="2 3">
    <name type="scientific">Roseivirga pacifica</name>
    <dbReference type="NCBI Taxonomy" id="1267423"/>
    <lineage>
        <taxon>Bacteria</taxon>
        <taxon>Pseudomonadati</taxon>
        <taxon>Bacteroidota</taxon>
        <taxon>Cytophagia</taxon>
        <taxon>Cytophagales</taxon>
        <taxon>Roseivirgaceae</taxon>
        <taxon>Roseivirga</taxon>
    </lineage>
</organism>
<keyword evidence="1" id="KW-0732">Signal</keyword>